<reference evidence="3" key="1">
    <citation type="journal article" date="2013" name="J. Plant Res.">
        <title>Effect of fungi and light on seed germination of three Opuntia species from semiarid lands of central Mexico.</title>
        <authorList>
            <person name="Delgado-Sanchez P."/>
            <person name="Jimenez-Bremont J.F."/>
            <person name="Guerrero-Gonzalez Mde L."/>
            <person name="Flores J."/>
        </authorList>
    </citation>
    <scope>NUCLEOTIDE SEQUENCE</scope>
    <source>
        <tissue evidence="3">Cladode</tissue>
    </source>
</reference>
<dbReference type="InterPro" id="IPR025261">
    <property type="entry name" value="Atos-like_cons_dom"/>
</dbReference>
<feature type="region of interest" description="Disordered" evidence="1">
    <location>
        <begin position="27"/>
        <end position="59"/>
    </location>
</feature>
<accession>A0A7C8Z283</accession>
<sequence>MGLLQLSSDEPAEDLLGQLSQCTQNPAHCSSVSTPDVDGLHGQHTNSSGRNSSFSSSGEFSRNTLEYADTSDYFLKPRGQYPDIVPYFPIVKLCPKQAVNVHSPVPRIVGFPSNEIAICSALGSSDESAHVVSHADLSRTTFRKQMLSPLNQMVFPDSLNGDTLSIRHGIMNPETKTCHPGMQNFKKATNMEEEDQLSTPMSSFSCCRERMSSSYEGGGRGSFFLTDGPFPLNRESLPSVDLCSSSPKVANVKNLSKVTTNVAGNFLCLERMVSASRLSSPLGPKSCGRVETAIGCRTFRRQLELDCMAIGGIGLSIDGSVAGTAFAVEEEGVNDMRRSIGEFRSSSWDSVSGLTWPIYHDVAPKFQSLRSPRNLSGHCVRRSLVGSFEESLLSGRFSSGGVHQKIDGFLAVLSVTGGSFSPKSQKLPFSVTSVNGDSYLLYYASIDLAGKYIGGSDGPKFQRSLSSEDQQSVKSRLRIPMKGRIQLVLSNPEKTPVHTFFCNYDLSDMPAGTKTFLRQKITLASAKASTELQQDNKVHDVTVEDTQSLDNPVGDDTKSGNAFEVIARNTSNRGRNAVPDKSDERINLDDATVKVEQLSQLGAPRKLSTSSLLPANECNKRGCQDAVNGKFCDALSNATESKSCPVPSSKVKDTLNSSGALRYAIHLRFLCPPAKKCSKSVQRCKSDPLKLQQDNCKQDEWEKRFYLYNDLRVVFPQRHTDSDEGKVC</sequence>
<protein>
    <recommendedName>
        <fullName evidence="2">Atos-like conserved domain-containing protein</fullName>
    </recommendedName>
</protein>
<dbReference type="AlphaFoldDB" id="A0A7C8Z283"/>
<dbReference type="Pfam" id="PF13889">
    <property type="entry name" value="Chromosome_seg"/>
    <property type="match status" value="1"/>
</dbReference>
<proteinExistence type="predicted"/>
<name>A0A7C8Z283_OPUST</name>
<dbReference type="InterPro" id="IPR051506">
    <property type="entry name" value="ATOS_Transcription_Regulators"/>
</dbReference>
<evidence type="ECO:0000259" key="2">
    <source>
        <dbReference type="SMART" id="SM01177"/>
    </source>
</evidence>
<dbReference type="EMBL" id="GISG01078396">
    <property type="protein sequence ID" value="MBA4631610.1"/>
    <property type="molecule type" value="Transcribed_RNA"/>
</dbReference>
<dbReference type="Pfam" id="PF13915">
    <property type="entry name" value="DUF4210"/>
    <property type="match status" value="1"/>
</dbReference>
<evidence type="ECO:0000313" key="3">
    <source>
        <dbReference type="EMBL" id="MBA4631610.1"/>
    </source>
</evidence>
<reference evidence="3" key="2">
    <citation type="submission" date="2020-07" db="EMBL/GenBank/DDBJ databases">
        <authorList>
            <person name="Vera ALvarez R."/>
            <person name="Arias-Moreno D.M."/>
            <person name="Jimenez-Jacinto V."/>
            <person name="Jimenez-Bremont J.F."/>
            <person name="Swaminathan K."/>
            <person name="Moose S.P."/>
            <person name="Guerrero-Gonzalez M.L."/>
            <person name="Marino-Ramirez L."/>
            <person name="Landsman D."/>
            <person name="Rodriguez-Kessler M."/>
            <person name="Delgado-Sanchez P."/>
        </authorList>
    </citation>
    <scope>NUCLEOTIDE SEQUENCE</scope>
    <source>
        <tissue evidence="3">Cladode</tissue>
    </source>
</reference>
<feature type="domain" description="Atos-like conserved" evidence="2">
    <location>
        <begin position="384"/>
        <end position="443"/>
    </location>
</feature>
<dbReference type="SMART" id="SM01177">
    <property type="entry name" value="DUF4210"/>
    <property type="match status" value="1"/>
</dbReference>
<feature type="compositionally biased region" description="Low complexity" evidence="1">
    <location>
        <begin position="46"/>
        <end position="59"/>
    </location>
</feature>
<dbReference type="PANTHER" id="PTHR13199">
    <property type="entry name" value="GH03947P"/>
    <property type="match status" value="1"/>
</dbReference>
<dbReference type="PANTHER" id="PTHR13199:SF23">
    <property type="entry name" value="MEIOSIS CHROMOSOME SEGREGATION FAMILY PROTEIN"/>
    <property type="match status" value="1"/>
</dbReference>
<dbReference type="InterPro" id="IPR033473">
    <property type="entry name" value="Atos-like_C"/>
</dbReference>
<organism evidence="3">
    <name type="scientific">Opuntia streptacantha</name>
    <name type="common">Prickly pear cactus</name>
    <name type="synonym">Opuntia cardona</name>
    <dbReference type="NCBI Taxonomy" id="393608"/>
    <lineage>
        <taxon>Eukaryota</taxon>
        <taxon>Viridiplantae</taxon>
        <taxon>Streptophyta</taxon>
        <taxon>Embryophyta</taxon>
        <taxon>Tracheophyta</taxon>
        <taxon>Spermatophyta</taxon>
        <taxon>Magnoliopsida</taxon>
        <taxon>eudicotyledons</taxon>
        <taxon>Gunneridae</taxon>
        <taxon>Pentapetalae</taxon>
        <taxon>Caryophyllales</taxon>
        <taxon>Cactineae</taxon>
        <taxon>Cactaceae</taxon>
        <taxon>Opuntioideae</taxon>
        <taxon>Opuntia</taxon>
    </lineage>
</organism>
<evidence type="ECO:0000256" key="1">
    <source>
        <dbReference type="SAM" id="MobiDB-lite"/>
    </source>
</evidence>